<proteinExistence type="predicted"/>
<name>A0A067Q2K5_9AGAM</name>
<dbReference type="HOGENOM" id="CLU_2015603_0_0_1"/>
<protein>
    <submittedName>
        <fullName evidence="1">Uncharacterized protein</fullName>
    </submittedName>
</protein>
<dbReference type="AlphaFoldDB" id="A0A067Q2K5"/>
<gene>
    <name evidence="1" type="ORF">JAAARDRAFT_578521</name>
</gene>
<reference evidence="2" key="1">
    <citation type="journal article" date="2014" name="Proc. Natl. Acad. Sci. U.S.A.">
        <title>Extensive sampling of basidiomycete genomes demonstrates inadequacy of the white-rot/brown-rot paradigm for wood decay fungi.</title>
        <authorList>
            <person name="Riley R."/>
            <person name="Salamov A.A."/>
            <person name="Brown D.W."/>
            <person name="Nagy L.G."/>
            <person name="Floudas D."/>
            <person name="Held B.W."/>
            <person name="Levasseur A."/>
            <person name="Lombard V."/>
            <person name="Morin E."/>
            <person name="Otillar R."/>
            <person name="Lindquist E.A."/>
            <person name="Sun H."/>
            <person name="LaButti K.M."/>
            <person name="Schmutz J."/>
            <person name="Jabbour D."/>
            <person name="Luo H."/>
            <person name="Baker S.E."/>
            <person name="Pisabarro A.G."/>
            <person name="Walton J.D."/>
            <person name="Blanchette R.A."/>
            <person name="Henrissat B."/>
            <person name="Martin F."/>
            <person name="Cullen D."/>
            <person name="Hibbett D.S."/>
            <person name="Grigoriev I.V."/>
        </authorList>
    </citation>
    <scope>NUCLEOTIDE SEQUENCE [LARGE SCALE GENOMIC DNA]</scope>
    <source>
        <strain evidence="2">MUCL 33604</strain>
    </source>
</reference>
<keyword evidence="2" id="KW-1185">Reference proteome</keyword>
<dbReference type="Proteomes" id="UP000027265">
    <property type="component" value="Unassembled WGS sequence"/>
</dbReference>
<dbReference type="InParanoid" id="A0A067Q2K5"/>
<evidence type="ECO:0000313" key="1">
    <source>
        <dbReference type="EMBL" id="KDQ61298.1"/>
    </source>
</evidence>
<accession>A0A067Q2K5</accession>
<sequence length="123" mass="13726">MFPSKKISWWLSARYHCLFIPRRPRTVARPTAMTVAPLSRPGPATGHLHNSLHLRSAQYFSLSLCKLSFSPRITCLAEITLSGDWFHPMALHEPNTSPSWCSPTAILASLSSMVSLFAGRLTF</sequence>
<organism evidence="1 2">
    <name type="scientific">Jaapia argillacea MUCL 33604</name>
    <dbReference type="NCBI Taxonomy" id="933084"/>
    <lineage>
        <taxon>Eukaryota</taxon>
        <taxon>Fungi</taxon>
        <taxon>Dikarya</taxon>
        <taxon>Basidiomycota</taxon>
        <taxon>Agaricomycotina</taxon>
        <taxon>Agaricomycetes</taxon>
        <taxon>Agaricomycetidae</taxon>
        <taxon>Jaapiales</taxon>
        <taxon>Jaapiaceae</taxon>
        <taxon>Jaapia</taxon>
    </lineage>
</organism>
<dbReference type="EMBL" id="KL197713">
    <property type="protein sequence ID" value="KDQ61298.1"/>
    <property type="molecule type" value="Genomic_DNA"/>
</dbReference>
<evidence type="ECO:0000313" key="2">
    <source>
        <dbReference type="Proteomes" id="UP000027265"/>
    </source>
</evidence>